<dbReference type="FunFam" id="3.90.1010.10:FF:000002">
    <property type="entry name" value="Iron-sulfur cluster assembly scaffold protein NifU"/>
    <property type="match status" value="1"/>
</dbReference>
<evidence type="ECO:0000313" key="3">
    <source>
        <dbReference type="EMBL" id="AXY25421.1"/>
    </source>
</evidence>
<dbReference type="CDD" id="cd06664">
    <property type="entry name" value="IscU_like"/>
    <property type="match status" value="1"/>
</dbReference>
<gene>
    <name evidence="3" type="ORF">CL176_05070</name>
</gene>
<organism evidence="3 4">
    <name type="scientific">Suicoccus acidiformans</name>
    <dbReference type="NCBI Taxonomy" id="2036206"/>
    <lineage>
        <taxon>Bacteria</taxon>
        <taxon>Bacillati</taxon>
        <taxon>Bacillota</taxon>
        <taxon>Bacilli</taxon>
        <taxon>Lactobacillales</taxon>
        <taxon>Aerococcaceae</taxon>
        <taxon>Suicoccus</taxon>
    </lineage>
</organism>
<protein>
    <submittedName>
        <fullName evidence="3">SUF system NifU family Fe-S cluster assembly protein</fullName>
    </submittedName>
</protein>
<dbReference type="AlphaFoldDB" id="A0A347WK14"/>
<accession>A0A347WK14</accession>
<dbReference type="PANTHER" id="PTHR10093">
    <property type="entry name" value="IRON-SULFUR CLUSTER ASSEMBLY ENZYME NIFU HOMOLOG"/>
    <property type="match status" value="1"/>
</dbReference>
<reference evidence="3 4" key="1">
    <citation type="submission" date="2017-09" db="EMBL/GenBank/DDBJ databases">
        <title>Complete genome sequence of Oxytococcus suis strain ZY16052.</title>
        <authorList>
            <person name="Li F."/>
        </authorList>
    </citation>
    <scope>NUCLEOTIDE SEQUENCE [LARGE SCALE GENOMIC DNA]</scope>
    <source>
        <strain evidence="3 4">ZY16052</strain>
    </source>
</reference>
<dbReference type="GO" id="GO:0005506">
    <property type="term" value="F:iron ion binding"/>
    <property type="evidence" value="ECO:0007669"/>
    <property type="project" value="InterPro"/>
</dbReference>
<comment type="similarity">
    <text evidence="1">Belongs to the NifU family.</text>
</comment>
<dbReference type="Pfam" id="PF01592">
    <property type="entry name" value="NifU_N"/>
    <property type="match status" value="1"/>
</dbReference>
<dbReference type="SUPFAM" id="SSF82649">
    <property type="entry name" value="SufE/NifU"/>
    <property type="match status" value="1"/>
</dbReference>
<dbReference type="GO" id="GO:0051536">
    <property type="term" value="F:iron-sulfur cluster binding"/>
    <property type="evidence" value="ECO:0007669"/>
    <property type="project" value="InterPro"/>
</dbReference>
<feature type="domain" description="NIF system FeS cluster assembly NifU N-terminal" evidence="2">
    <location>
        <begin position="10"/>
        <end position="113"/>
    </location>
</feature>
<evidence type="ECO:0000256" key="1">
    <source>
        <dbReference type="ARBA" id="ARBA00006420"/>
    </source>
</evidence>
<dbReference type="OrthoDB" id="9804157at2"/>
<evidence type="ECO:0000313" key="4">
    <source>
        <dbReference type="Proteomes" id="UP000263232"/>
    </source>
</evidence>
<dbReference type="GO" id="GO:0016226">
    <property type="term" value="P:iron-sulfur cluster assembly"/>
    <property type="evidence" value="ECO:0007669"/>
    <property type="project" value="InterPro"/>
</dbReference>
<sequence>MALNQLGNLYQAVVMDHSRQPRNRKVLTDATHHMELLNPTCGDAIQVTMQVEDGIIQDIGFNGSGCAISIASASMMTEVMKGQPVDTAIDLSHAFNQLVGGVNEDTIQLETAEVEKLLKDANFLDGVKKFPARYKCAVLAWRALEIGLNEEVNDLEDGLTTQADA</sequence>
<dbReference type="NCBIfam" id="TIGR01994">
    <property type="entry name" value="SUF_scaf_2"/>
    <property type="match status" value="1"/>
</dbReference>
<dbReference type="EMBL" id="CP023434">
    <property type="protein sequence ID" value="AXY25421.1"/>
    <property type="molecule type" value="Genomic_DNA"/>
</dbReference>
<evidence type="ECO:0000259" key="2">
    <source>
        <dbReference type="Pfam" id="PF01592"/>
    </source>
</evidence>
<keyword evidence="4" id="KW-1185">Reference proteome</keyword>
<dbReference type="InterPro" id="IPR002871">
    <property type="entry name" value="NIF_FeS_clus_asmbl_NifU_N"/>
</dbReference>
<dbReference type="RefSeq" id="WP_118990333.1">
    <property type="nucleotide sequence ID" value="NZ_CP023434.1"/>
</dbReference>
<dbReference type="Proteomes" id="UP000263232">
    <property type="component" value="Chromosome"/>
</dbReference>
<proteinExistence type="inferred from homology"/>
<dbReference type="Gene3D" id="3.90.1010.10">
    <property type="match status" value="1"/>
</dbReference>
<dbReference type="KEGG" id="abae:CL176_05070"/>
<name>A0A347WK14_9LACT</name>